<evidence type="ECO:0000313" key="7">
    <source>
        <dbReference type="Proteomes" id="UP000020825"/>
    </source>
</evidence>
<name>X8CUT0_MYCIT</name>
<feature type="region of interest" description="Disordered" evidence="4">
    <location>
        <begin position="348"/>
        <end position="388"/>
    </location>
</feature>
<evidence type="ECO:0000259" key="5">
    <source>
        <dbReference type="PROSITE" id="PS50075"/>
    </source>
</evidence>
<dbReference type="SMART" id="SM00823">
    <property type="entry name" value="PKS_PP"/>
    <property type="match status" value="1"/>
</dbReference>
<dbReference type="SUPFAM" id="SSF52777">
    <property type="entry name" value="CoA-dependent acyltransferases"/>
    <property type="match status" value="1"/>
</dbReference>
<dbReference type="GO" id="GO:0008610">
    <property type="term" value="P:lipid biosynthetic process"/>
    <property type="evidence" value="ECO:0007669"/>
    <property type="project" value="UniProtKB-ARBA"/>
</dbReference>
<dbReference type="GO" id="GO:0005829">
    <property type="term" value="C:cytosol"/>
    <property type="evidence" value="ECO:0007669"/>
    <property type="project" value="TreeGrafter"/>
</dbReference>
<feature type="domain" description="Carrier" evidence="5">
    <location>
        <begin position="46"/>
        <end position="121"/>
    </location>
</feature>
<evidence type="ECO:0000256" key="2">
    <source>
        <dbReference type="ARBA" id="ARBA00022450"/>
    </source>
</evidence>
<dbReference type="InterPro" id="IPR023213">
    <property type="entry name" value="CAT-like_dom_sf"/>
</dbReference>
<dbReference type="EMBL" id="JAOG01000001">
    <property type="protein sequence ID" value="EUA59789.1"/>
    <property type="molecule type" value="Genomic_DNA"/>
</dbReference>
<organism evidence="6 7">
    <name type="scientific">Mycobacterium intracellulare 1956</name>
    <dbReference type="NCBI Taxonomy" id="1299331"/>
    <lineage>
        <taxon>Bacteria</taxon>
        <taxon>Bacillati</taxon>
        <taxon>Actinomycetota</taxon>
        <taxon>Actinomycetes</taxon>
        <taxon>Mycobacteriales</taxon>
        <taxon>Mycobacteriaceae</taxon>
        <taxon>Mycobacterium</taxon>
        <taxon>Mycobacterium avium complex (MAC)</taxon>
    </lineage>
</organism>
<dbReference type="InterPro" id="IPR020806">
    <property type="entry name" value="PKS_PP-bd"/>
</dbReference>
<dbReference type="InterPro" id="IPR036736">
    <property type="entry name" value="ACP-like_sf"/>
</dbReference>
<dbReference type="PATRIC" id="fig|1299331.3.peg.2866"/>
<dbReference type="PANTHER" id="PTHR45527:SF1">
    <property type="entry name" value="FATTY ACID SYNTHASE"/>
    <property type="match status" value="1"/>
</dbReference>
<dbReference type="GO" id="GO:0003824">
    <property type="term" value="F:catalytic activity"/>
    <property type="evidence" value="ECO:0007669"/>
    <property type="project" value="InterPro"/>
</dbReference>
<accession>X8CUT0</accession>
<dbReference type="GO" id="GO:0044550">
    <property type="term" value="P:secondary metabolite biosynthetic process"/>
    <property type="evidence" value="ECO:0007669"/>
    <property type="project" value="TreeGrafter"/>
</dbReference>
<protein>
    <submittedName>
        <fullName evidence="6">Condensation domain protein</fullName>
    </submittedName>
</protein>
<dbReference type="InterPro" id="IPR045851">
    <property type="entry name" value="AMP-bd_C_sf"/>
</dbReference>
<dbReference type="SUPFAM" id="SSF47336">
    <property type="entry name" value="ACP-like"/>
    <property type="match status" value="1"/>
</dbReference>
<dbReference type="Gene3D" id="3.30.559.10">
    <property type="entry name" value="Chloramphenicol acetyltransferase-like domain"/>
    <property type="match status" value="1"/>
</dbReference>
<dbReference type="Pfam" id="PF00668">
    <property type="entry name" value="Condensation"/>
    <property type="match status" value="1"/>
</dbReference>
<evidence type="ECO:0000313" key="6">
    <source>
        <dbReference type="EMBL" id="EUA59789.1"/>
    </source>
</evidence>
<dbReference type="SUPFAM" id="SSF56801">
    <property type="entry name" value="Acetyl-CoA synthetase-like"/>
    <property type="match status" value="1"/>
</dbReference>
<dbReference type="InterPro" id="IPR001242">
    <property type="entry name" value="Condensation_dom"/>
</dbReference>
<dbReference type="InterPro" id="IPR009081">
    <property type="entry name" value="PP-bd_ACP"/>
</dbReference>
<dbReference type="GO" id="GO:0031177">
    <property type="term" value="F:phosphopantetheine binding"/>
    <property type="evidence" value="ECO:0007669"/>
    <property type="project" value="InterPro"/>
</dbReference>
<proteinExistence type="predicted"/>
<dbReference type="Gene3D" id="1.10.1200.10">
    <property type="entry name" value="ACP-like"/>
    <property type="match status" value="1"/>
</dbReference>
<keyword evidence="2" id="KW-0596">Phosphopantetheine</keyword>
<dbReference type="PROSITE" id="PS00012">
    <property type="entry name" value="PHOSPHOPANTETHEINE"/>
    <property type="match status" value="1"/>
</dbReference>
<dbReference type="PROSITE" id="PS50075">
    <property type="entry name" value="CARRIER"/>
    <property type="match status" value="1"/>
</dbReference>
<comment type="cofactor">
    <cofactor evidence="1">
        <name>pantetheine 4'-phosphate</name>
        <dbReference type="ChEBI" id="CHEBI:47942"/>
    </cofactor>
</comment>
<dbReference type="FunFam" id="1.10.1200.10:FF:000005">
    <property type="entry name" value="Nonribosomal peptide synthetase 1"/>
    <property type="match status" value="1"/>
</dbReference>
<comment type="caution">
    <text evidence="6">The sequence shown here is derived from an EMBL/GenBank/DDBJ whole genome shotgun (WGS) entry which is preliminary data.</text>
</comment>
<keyword evidence="3" id="KW-0597">Phosphoprotein</keyword>
<reference evidence="6 7" key="1">
    <citation type="submission" date="2013-12" db="EMBL/GenBank/DDBJ databases">
        <authorList>
            <person name="Zelazny A."/>
            <person name="Olivier K."/>
            <person name="Holland S."/>
            <person name="Lenaerts A."/>
            <person name="Ordway D."/>
            <person name="DeGroote M.A."/>
            <person name="Parker T."/>
            <person name="Sizemore C."/>
            <person name="Tallon L.J."/>
            <person name="Sadzewicz L.K."/>
            <person name="Sengamalay N."/>
            <person name="Fraser C.M."/>
            <person name="Hine E."/>
            <person name="Shefchek K.A."/>
            <person name="Das S.P."/>
            <person name="Tettelin H."/>
        </authorList>
    </citation>
    <scope>NUCLEOTIDE SEQUENCE [LARGE SCALE GENOMIC DNA]</scope>
    <source>
        <strain evidence="6 7">1956</strain>
    </source>
</reference>
<dbReference type="PANTHER" id="PTHR45527">
    <property type="entry name" value="NONRIBOSOMAL PEPTIDE SYNTHETASE"/>
    <property type="match status" value="1"/>
</dbReference>
<evidence type="ECO:0000256" key="3">
    <source>
        <dbReference type="ARBA" id="ARBA00022553"/>
    </source>
</evidence>
<gene>
    <name evidence="6" type="ORF">I550_2937</name>
</gene>
<dbReference type="Pfam" id="PF00550">
    <property type="entry name" value="PP-binding"/>
    <property type="match status" value="1"/>
</dbReference>
<evidence type="ECO:0000256" key="1">
    <source>
        <dbReference type="ARBA" id="ARBA00001957"/>
    </source>
</evidence>
<feature type="compositionally biased region" description="Polar residues" evidence="4">
    <location>
        <begin position="369"/>
        <end position="388"/>
    </location>
</feature>
<dbReference type="InterPro" id="IPR006162">
    <property type="entry name" value="Ppantetheine_attach_site"/>
</dbReference>
<feature type="region of interest" description="Disordered" evidence="4">
    <location>
        <begin position="269"/>
        <end position="304"/>
    </location>
</feature>
<dbReference type="AlphaFoldDB" id="X8CUT0"/>
<dbReference type="GO" id="GO:0043041">
    <property type="term" value="P:amino acid activation for nonribosomal peptide biosynthetic process"/>
    <property type="evidence" value="ECO:0007669"/>
    <property type="project" value="TreeGrafter"/>
</dbReference>
<sequence length="388" mass="41494">MSAWLPEYMVPTHIVALEEFPMTTSGKLDRKALPAPDYQDADRYRAPATAVEEILVGIYAQVLGLERVGVDDSFFDLGGDSLSAMRLIAAVNTSFNSDLGVRAVFEAPTVAELALLTSGDADRPDPLVAGERPAVIPLSFAQTRLWFIDQFQGASPMYNITVALRLRGHLDADALAAALADVVGRHETLRTVFASADGIPQQVVVPAERIGFACDVIDARVGGRRTGCGRAWRRPPGTPSTCRTKAPCTPSFSPSATTNTCWWSRCTTSPPTGGRSPRSRATSESPTRAAARGRPPTGRPWRCNTSTTRCGSAHISGTWTTATAASPPNWITGRTRWPGCPNACSCPPIGPTRRSPTTAAPGWRWTGRPSYSNRSAGSRASTTPPASW</sequence>
<dbReference type="Proteomes" id="UP000020825">
    <property type="component" value="Unassembled WGS sequence"/>
</dbReference>
<dbReference type="Gene3D" id="3.30.300.30">
    <property type="match status" value="1"/>
</dbReference>
<evidence type="ECO:0000256" key="4">
    <source>
        <dbReference type="SAM" id="MobiDB-lite"/>
    </source>
</evidence>
<feature type="compositionally biased region" description="Low complexity" evidence="4">
    <location>
        <begin position="286"/>
        <end position="300"/>
    </location>
</feature>